<dbReference type="PROSITE" id="PS50089">
    <property type="entry name" value="ZF_RING_2"/>
    <property type="match status" value="1"/>
</dbReference>
<organism evidence="2 3">
    <name type="scientific">Candidatus Endonucleibacter bathymodioli</name>
    <dbReference type="NCBI Taxonomy" id="539814"/>
    <lineage>
        <taxon>Bacteria</taxon>
        <taxon>Pseudomonadati</taxon>
        <taxon>Pseudomonadota</taxon>
        <taxon>Gammaproteobacteria</taxon>
        <taxon>Oceanospirillales</taxon>
        <taxon>Endozoicomonadaceae</taxon>
        <taxon>Candidatus Endonucleibacter</taxon>
    </lineage>
</organism>
<gene>
    <name evidence="2" type="ORF">QS748_11270</name>
</gene>
<feature type="domain" description="RING-type" evidence="1">
    <location>
        <begin position="481"/>
        <end position="525"/>
    </location>
</feature>
<proteinExistence type="predicted"/>
<protein>
    <recommendedName>
        <fullName evidence="1">RING-type domain-containing protein</fullName>
    </recommendedName>
</protein>
<reference evidence="2 3" key="1">
    <citation type="journal article" date="2023" name="bioRxiv">
        <title>An intranuclear bacterial parasite of deep-sea mussels expresses apoptosis inhibitors acquired from its host.</title>
        <authorList>
            <person name="Gonzalez Porras M.A."/>
            <person name="Assie A."/>
            <person name="Tietjen M."/>
            <person name="Violette M."/>
            <person name="Kleiner M."/>
            <person name="Gruber-Vodicka H."/>
            <person name="Dubilier N."/>
            <person name="Leisch N."/>
        </authorList>
    </citation>
    <scope>NUCLEOTIDE SEQUENCE [LARGE SCALE GENOMIC DNA]</scope>
    <source>
        <strain evidence="2">IAP13</strain>
    </source>
</reference>
<evidence type="ECO:0000313" key="3">
    <source>
        <dbReference type="Proteomes" id="UP001178148"/>
    </source>
</evidence>
<dbReference type="AlphaFoldDB" id="A0AA90SN82"/>
<dbReference type="EMBL" id="JASXSV010000019">
    <property type="protein sequence ID" value="MDP0589726.1"/>
    <property type="molecule type" value="Genomic_DNA"/>
</dbReference>
<dbReference type="InterPro" id="IPR001841">
    <property type="entry name" value="Znf_RING"/>
</dbReference>
<dbReference type="SMART" id="SM00238">
    <property type="entry name" value="BIR"/>
    <property type="match status" value="1"/>
</dbReference>
<comment type="caution">
    <text evidence="2">The sequence shown here is derived from an EMBL/GenBank/DDBJ whole genome shotgun (WGS) entry which is preliminary data.</text>
</comment>
<dbReference type="Gene3D" id="3.30.40.10">
    <property type="entry name" value="Zinc/RING finger domain, C3HC4 (zinc finger)"/>
    <property type="match status" value="1"/>
</dbReference>
<dbReference type="SUPFAM" id="SSF57924">
    <property type="entry name" value="Inhibitor of apoptosis (IAP) repeat"/>
    <property type="match status" value="1"/>
</dbReference>
<sequence length="585" mass="67213">MFSKISFAGIVSVYVDFDLRQSSYKSDTYTFPILANINHYQLAKAGFFCLGCIFVQCFCCEKKIKPDNDMSLGDLKDKCHKENCDYIANITHDDLCEIEEISVRRDDSELCGDKEGAVYPNALQRLYMTSNAIDPKQKHMWRTVHNRLKINDCYGLGLFFDMQDDGPSFPIIRRDLGYGYNLCDAQSLKAVFFQCDSFLALSLMLEMDRKLALEVEGMDYASRAELLCGFEDMLLLHSRFKSGAQRGFSKKLKDVISKTGELFDGVDVAGTDIGALLVVAPRFVLLNNETSLAELSNLVYNLSKMFYDNSLVNKIYHRLKVKSDEGWRYAKWDYISLMPTYKEMAFLMSQHISTMSLWSLLAKIKHNVSIPEFVDPNNIEQYSSVENMKSIILEAGMSVFKDRKKLKLRLQSTAINKEVDYKKMITKEKIEECFERFKENLSNYELSRLTDKDFFQKLFSGGKFRSLCVQAGKELVEDVRCHICTETLEEGKTKIIGFTSCNHFFDETCWGNCFQFGGARCPLCRKKFKDPFAYLHSGKGAEIQHLNETVKWPVCDGKENASMLEDLGNSDFDFDYDCTHRCMNQ</sequence>
<dbReference type="PROSITE" id="PS50143">
    <property type="entry name" value="BIR_REPEAT_2"/>
    <property type="match status" value="1"/>
</dbReference>
<dbReference type="InterPro" id="IPR001370">
    <property type="entry name" value="BIR_rpt"/>
</dbReference>
<dbReference type="Proteomes" id="UP001178148">
    <property type="component" value="Unassembled WGS sequence"/>
</dbReference>
<evidence type="ECO:0000313" key="2">
    <source>
        <dbReference type="EMBL" id="MDP0589726.1"/>
    </source>
</evidence>
<keyword evidence="3" id="KW-1185">Reference proteome</keyword>
<name>A0AA90SN82_9GAMM</name>
<dbReference type="InterPro" id="IPR013083">
    <property type="entry name" value="Znf_RING/FYVE/PHD"/>
</dbReference>
<dbReference type="SUPFAM" id="SSF57850">
    <property type="entry name" value="RING/U-box"/>
    <property type="match status" value="1"/>
</dbReference>
<evidence type="ECO:0000259" key="1">
    <source>
        <dbReference type="PROSITE" id="PS50089"/>
    </source>
</evidence>
<accession>A0AA90SN82</accession>